<dbReference type="EC" id="2.3.1.79" evidence="1"/>
<dbReference type="InterPro" id="IPR051159">
    <property type="entry name" value="Hexapeptide_acetyltransf"/>
</dbReference>
<gene>
    <name evidence="1" type="ORF">JCM19300_2304</name>
</gene>
<organism evidence="1 2">
    <name type="scientific">Algibacter lectus</name>
    <dbReference type="NCBI Taxonomy" id="221126"/>
    <lineage>
        <taxon>Bacteria</taxon>
        <taxon>Pseudomonadati</taxon>
        <taxon>Bacteroidota</taxon>
        <taxon>Flavobacteriia</taxon>
        <taxon>Flavobacteriales</taxon>
        <taxon>Flavobacteriaceae</taxon>
        <taxon>Algibacter</taxon>
    </lineage>
</organism>
<dbReference type="Pfam" id="PF00132">
    <property type="entry name" value="Hexapep"/>
    <property type="match status" value="1"/>
</dbReference>
<evidence type="ECO:0000313" key="1">
    <source>
        <dbReference type="EMBL" id="GAL64151.1"/>
    </source>
</evidence>
<dbReference type="GO" id="GO:0008925">
    <property type="term" value="F:maltose O-acetyltransferase activity"/>
    <property type="evidence" value="ECO:0007669"/>
    <property type="project" value="UniProtKB-EC"/>
</dbReference>
<evidence type="ECO:0000313" key="2">
    <source>
        <dbReference type="Proteomes" id="UP000029644"/>
    </source>
</evidence>
<dbReference type="InterPro" id="IPR001451">
    <property type="entry name" value="Hexapep"/>
</dbReference>
<dbReference type="SUPFAM" id="SSF51161">
    <property type="entry name" value="Trimeric LpxA-like enzymes"/>
    <property type="match status" value="1"/>
</dbReference>
<comment type="caution">
    <text evidence="1">The sequence shown here is derived from an EMBL/GenBank/DDBJ whole genome shotgun (WGS) entry which is preliminary data.</text>
</comment>
<dbReference type="RefSeq" id="WP_052415463.1">
    <property type="nucleotide sequence ID" value="NZ_BBNQ01000016.1"/>
</dbReference>
<name>A0A090VHD2_9FLAO</name>
<dbReference type="Pfam" id="PF14602">
    <property type="entry name" value="Hexapep_2"/>
    <property type="match status" value="1"/>
</dbReference>
<keyword evidence="1" id="KW-0012">Acyltransferase</keyword>
<dbReference type="PANTHER" id="PTHR23416">
    <property type="entry name" value="SIALIC ACID SYNTHASE-RELATED"/>
    <property type="match status" value="1"/>
</dbReference>
<dbReference type="CDD" id="cd04647">
    <property type="entry name" value="LbH_MAT_like"/>
    <property type="match status" value="1"/>
</dbReference>
<reference evidence="1 2" key="1">
    <citation type="journal article" date="2014" name="Genome Announc.">
        <title>Draft Genome Sequences of Marine Flavobacterium Algibacter lectus Strains SS8 and NR4.</title>
        <authorList>
            <person name="Takatani N."/>
            <person name="Nakanishi M."/>
            <person name="Meirelles P."/>
            <person name="Mino S."/>
            <person name="Suda W."/>
            <person name="Oshima K."/>
            <person name="Hattori M."/>
            <person name="Ohkuma M."/>
            <person name="Hosokawa M."/>
            <person name="Miyashita K."/>
            <person name="Thompson F.L."/>
            <person name="Niwa A."/>
            <person name="Sawabe T."/>
            <person name="Sawabe T."/>
        </authorList>
    </citation>
    <scope>NUCLEOTIDE SEQUENCE [LARGE SCALE GENOMIC DNA]</scope>
    <source>
        <strain evidence="1 2">JCM 19300</strain>
    </source>
</reference>
<proteinExistence type="predicted"/>
<protein>
    <submittedName>
        <fullName evidence="1">Maltose O-acetyltransferase</fullName>
        <ecNumber evidence="1">2.3.1.79</ecNumber>
    </submittedName>
</protein>
<keyword evidence="1" id="KW-0808">Transferase</keyword>
<dbReference type="InterPro" id="IPR011004">
    <property type="entry name" value="Trimer_LpxA-like_sf"/>
</dbReference>
<dbReference type="AlphaFoldDB" id="A0A090VHD2"/>
<accession>A0A090VHD2</accession>
<dbReference type="OrthoDB" id="9801697at2"/>
<dbReference type="EMBL" id="BBNQ01000016">
    <property type="protein sequence ID" value="GAL64151.1"/>
    <property type="molecule type" value="Genomic_DNA"/>
</dbReference>
<dbReference type="Gene3D" id="2.160.10.10">
    <property type="entry name" value="Hexapeptide repeat proteins"/>
    <property type="match status" value="1"/>
</dbReference>
<dbReference type="Proteomes" id="UP000029644">
    <property type="component" value="Unassembled WGS sequence"/>
</dbReference>
<sequence>MIGKIVFRLDNWIKRLIYKQYSNNPNIHGDYESFQPIVFKGKGEVRMGDNVKFGVVNSPFFHNTYAYVEARTSVSEITIGSNTRMNNAVSIIAEKKIIIGSNVLIGYNCSIMDSNFHNLAPEKRHESDPRPESVIIQDNVFIGNDVTILKGVCLEENVVVAARSVVTKSFPKNSVIGGCPAVIIGKV</sequence>